<proteinExistence type="predicted"/>
<keyword evidence="3" id="KW-1185">Reference proteome</keyword>
<name>A0AAD7WCV9_9TELE</name>
<dbReference type="Proteomes" id="UP001221898">
    <property type="component" value="Unassembled WGS sequence"/>
</dbReference>
<evidence type="ECO:0000313" key="2">
    <source>
        <dbReference type="EMBL" id="KAJ8391304.1"/>
    </source>
</evidence>
<sequence length="164" mass="17473">MTCPGSCSCSCSCRCSCPGTGSSSRSSARPSPSFSPGRPSCVLWAVNIWARESTGPPSSSCSGLPPGGGVCGGVRGGHFWRRWPYSLPWIWLPLRNGGIPPHLWGRAPGDHECPRGNKSGNRYEVLAGSEEAMDMDVELGSLSSFLDGLAVDNLMEAMKLKRRT</sequence>
<dbReference type="AlphaFoldDB" id="A0AAD7WCV9"/>
<evidence type="ECO:0000313" key="3">
    <source>
        <dbReference type="Proteomes" id="UP001221898"/>
    </source>
</evidence>
<dbReference type="EMBL" id="JAINUG010000159">
    <property type="protein sequence ID" value="KAJ8391304.1"/>
    <property type="molecule type" value="Genomic_DNA"/>
</dbReference>
<evidence type="ECO:0000256" key="1">
    <source>
        <dbReference type="SAM" id="MobiDB-lite"/>
    </source>
</evidence>
<comment type="caution">
    <text evidence="2">The sequence shown here is derived from an EMBL/GenBank/DDBJ whole genome shotgun (WGS) entry which is preliminary data.</text>
</comment>
<reference evidence="2" key="1">
    <citation type="journal article" date="2023" name="Science">
        <title>Genome structures resolve the early diversification of teleost fishes.</title>
        <authorList>
            <person name="Parey E."/>
            <person name="Louis A."/>
            <person name="Montfort J."/>
            <person name="Bouchez O."/>
            <person name="Roques C."/>
            <person name="Iampietro C."/>
            <person name="Lluch J."/>
            <person name="Castinel A."/>
            <person name="Donnadieu C."/>
            <person name="Desvignes T."/>
            <person name="Floi Bucao C."/>
            <person name="Jouanno E."/>
            <person name="Wen M."/>
            <person name="Mejri S."/>
            <person name="Dirks R."/>
            <person name="Jansen H."/>
            <person name="Henkel C."/>
            <person name="Chen W.J."/>
            <person name="Zahm M."/>
            <person name="Cabau C."/>
            <person name="Klopp C."/>
            <person name="Thompson A.W."/>
            <person name="Robinson-Rechavi M."/>
            <person name="Braasch I."/>
            <person name="Lecointre G."/>
            <person name="Bobe J."/>
            <person name="Postlethwait J.H."/>
            <person name="Berthelot C."/>
            <person name="Roest Crollius H."/>
            <person name="Guiguen Y."/>
        </authorList>
    </citation>
    <scope>NUCLEOTIDE SEQUENCE</scope>
    <source>
        <strain evidence="2">NC1722</strain>
    </source>
</reference>
<accession>A0AAD7WCV9</accession>
<organism evidence="2 3">
    <name type="scientific">Aldrovandia affinis</name>
    <dbReference type="NCBI Taxonomy" id="143900"/>
    <lineage>
        <taxon>Eukaryota</taxon>
        <taxon>Metazoa</taxon>
        <taxon>Chordata</taxon>
        <taxon>Craniata</taxon>
        <taxon>Vertebrata</taxon>
        <taxon>Euteleostomi</taxon>
        <taxon>Actinopterygii</taxon>
        <taxon>Neopterygii</taxon>
        <taxon>Teleostei</taxon>
        <taxon>Notacanthiformes</taxon>
        <taxon>Halosauridae</taxon>
        <taxon>Aldrovandia</taxon>
    </lineage>
</organism>
<feature type="region of interest" description="Disordered" evidence="1">
    <location>
        <begin position="17"/>
        <end position="36"/>
    </location>
</feature>
<gene>
    <name evidence="2" type="ORF">AAFF_G00090910</name>
</gene>
<protein>
    <submittedName>
        <fullName evidence="2">Uncharacterized protein</fullName>
    </submittedName>
</protein>